<evidence type="ECO:0000313" key="6">
    <source>
        <dbReference type="Proteomes" id="UP000186817"/>
    </source>
</evidence>
<evidence type="ECO:0000259" key="4">
    <source>
        <dbReference type="PROSITE" id="PS50102"/>
    </source>
</evidence>
<dbReference type="GO" id="GO:1990904">
    <property type="term" value="C:ribonucleoprotein complex"/>
    <property type="evidence" value="ECO:0007669"/>
    <property type="project" value="UniProtKB-KW"/>
</dbReference>
<feature type="compositionally biased region" description="Polar residues" evidence="3">
    <location>
        <begin position="30"/>
        <end position="47"/>
    </location>
</feature>
<gene>
    <name evidence="5" type="primary">HNRNPA0</name>
    <name evidence="5" type="ORF">AK812_SmicGene30569</name>
</gene>
<feature type="domain" description="RRM" evidence="4">
    <location>
        <begin position="220"/>
        <end position="309"/>
    </location>
</feature>
<dbReference type="AlphaFoldDB" id="A0A1Q9CYY7"/>
<dbReference type="InterPro" id="IPR052462">
    <property type="entry name" value="SLIRP/GR-RBP-like"/>
</dbReference>
<comment type="caution">
    <text evidence="5">The sequence shown here is derived from an EMBL/GenBank/DDBJ whole genome shotgun (WGS) entry which is preliminary data.</text>
</comment>
<feature type="region of interest" description="Disordered" evidence="3">
    <location>
        <begin position="1"/>
        <end position="104"/>
    </location>
</feature>
<keyword evidence="1 2" id="KW-0694">RNA-binding</keyword>
<dbReference type="GO" id="GO:0003723">
    <property type="term" value="F:RNA binding"/>
    <property type="evidence" value="ECO:0007669"/>
    <property type="project" value="UniProtKB-UniRule"/>
</dbReference>
<dbReference type="SUPFAM" id="SSF54928">
    <property type="entry name" value="RNA-binding domain, RBD"/>
    <property type="match status" value="1"/>
</dbReference>
<feature type="region of interest" description="Disordered" evidence="3">
    <location>
        <begin position="150"/>
        <end position="209"/>
    </location>
</feature>
<dbReference type="PANTHER" id="PTHR48027">
    <property type="entry name" value="HETEROGENEOUS NUCLEAR RIBONUCLEOPROTEIN 87F-RELATED"/>
    <property type="match status" value="1"/>
</dbReference>
<feature type="compositionally biased region" description="Polar residues" evidence="3">
    <location>
        <begin position="160"/>
        <end position="181"/>
    </location>
</feature>
<dbReference type="PROSITE" id="PS50102">
    <property type="entry name" value="RRM"/>
    <property type="match status" value="1"/>
</dbReference>
<dbReference type="SMART" id="SM00360">
    <property type="entry name" value="RRM"/>
    <property type="match status" value="1"/>
</dbReference>
<dbReference type="Pfam" id="PF16367">
    <property type="entry name" value="RRM_7"/>
    <property type="match status" value="1"/>
</dbReference>
<keyword evidence="5" id="KW-0687">Ribonucleoprotein</keyword>
<proteinExistence type="predicted"/>
<evidence type="ECO:0000256" key="3">
    <source>
        <dbReference type="SAM" id="MobiDB-lite"/>
    </source>
</evidence>
<dbReference type="InterPro" id="IPR035979">
    <property type="entry name" value="RBD_domain_sf"/>
</dbReference>
<dbReference type="Proteomes" id="UP000186817">
    <property type="component" value="Unassembled WGS sequence"/>
</dbReference>
<evidence type="ECO:0000256" key="1">
    <source>
        <dbReference type="ARBA" id="ARBA00022884"/>
    </source>
</evidence>
<protein>
    <submittedName>
        <fullName evidence="5">Heterogeneous nuclear ribonucleoprotein A0</fullName>
    </submittedName>
</protein>
<sequence length="689" mass="73911">MATQLKGCMTLRFGSKKTSCPPSPSGGGQAMQSTPLTSQRLSMQRASQVGPAPGDAMMHTPVTERALKKQVESPSTPLGHGLANAPTPGVSTPEVTTLAPKPCRAYPSSPGGFSLPDDPECSQELREVLRGGEAHRRILDHGKDILQSASGEAQVDHNRPLSSISTSAGPTPSPDGRTSPNFAPAVAVGTRRNAPSKARTLQNSSEGFARDSKAFPTQVRKVFVGGIPQDMQQEDLLKLFSEIAPVKKAWVQRYRDATKVKSPTSHNHRGFGFVIFQEATAVDRFLGSEVSRFIPVRDGRKLEVKRAISSTDMPDDGLRFFQLYTHSGVAAPFAQAPQTAQRAKLAQSKTVRQEAAEAANTADRIKAAAELHPHEQAGTLFRLRLRLHLFCRLRYLQGTCPRHWRIHNYARDHAQAAQPVSNWDVAKLSGRVDKKFNWHKSAGLDCIYMDIGICGTGHFAKDVSLLMTDYARRSEESSKGRGMHTAESAGMSVPGKNSQRCGACNGPRPAARPEGCGGSVTTSVAGQSFASIAQPMPGIMMPSPGMMVAQASPSPSPWPTMGGEHPQSMTPPPQVQPVIPAVAGVPVAAPGVRAPTGMVMTRPLPQHGPTNFMSSQQAQPLQMQMAVSPVPGVPCHDGMSPPVPQPFYNAAWAPWGVPQMPMPVTAAAYAPQMSNMAWSTPNQQVQQTQ</sequence>
<organism evidence="5 6">
    <name type="scientific">Symbiodinium microadriaticum</name>
    <name type="common">Dinoflagellate</name>
    <name type="synonym">Zooxanthella microadriatica</name>
    <dbReference type="NCBI Taxonomy" id="2951"/>
    <lineage>
        <taxon>Eukaryota</taxon>
        <taxon>Sar</taxon>
        <taxon>Alveolata</taxon>
        <taxon>Dinophyceae</taxon>
        <taxon>Suessiales</taxon>
        <taxon>Symbiodiniaceae</taxon>
        <taxon>Symbiodinium</taxon>
    </lineage>
</organism>
<feature type="region of interest" description="Disordered" evidence="3">
    <location>
        <begin position="549"/>
        <end position="572"/>
    </location>
</feature>
<dbReference type="OrthoDB" id="421885at2759"/>
<accession>A0A1Q9CYY7</accession>
<dbReference type="Gene3D" id="3.30.70.330">
    <property type="match status" value="1"/>
</dbReference>
<dbReference type="InterPro" id="IPR000504">
    <property type="entry name" value="RRM_dom"/>
</dbReference>
<evidence type="ECO:0000256" key="2">
    <source>
        <dbReference type="PROSITE-ProRule" id="PRU00176"/>
    </source>
</evidence>
<name>A0A1Q9CYY7_SYMMI</name>
<dbReference type="EMBL" id="LSRX01000828">
    <property type="protein sequence ID" value="OLP88132.1"/>
    <property type="molecule type" value="Genomic_DNA"/>
</dbReference>
<dbReference type="InterPro" id="IPR012677">
    <property type="entry name" value="Nucleotide-bd_a/b_plait_sf"/>
</dbReference>
<evidence type="ECO:0000313" key="5">
    <source>
        <dbReference type="EMBL" id="OLP88132.1"/>
    </source>
</evidence>
<keyword evidence="6" id="KW-1185">Reference proteome</keyword>
<feature type="region of interest" description="Disordered" evidence="3">
    <location>
        <begin position="475"/>
        <end position="518"/>
    </location>
</feature>
<reference evidence="5 6" key="1">
    <citation type="submission" date="2016-02" db="EMBL/GenBank/DDBJ databases">
        <title>Genome analysis of coral dinoflagellate symbionts highlights evolutionary adaptations to a symbiotic lifestyle.</title>
        <authorList>
            <person name="Aranda M."/>
            <person name="Li Y."/>
            <person name="Liew Y.J."/>
            <person name="Baumgarten S."/>
            <person name="Simakov O."/>
            <person name="Wilson M."/>
            <person name="Piel J."/>
            <person name="Ashoor H."/>
            <person name="Bougouffa S."/>
            <person name="Bajic V.B."/>
            <person name="Ryu T."/>
            <person name="Ravasi T."/>
            <person name="Bayer T."/>
            <person name="Micklem G."/>
            <person name="Kim H."/>
            <person name="Bhak J."/>
            <person name="Lajeunesse T.C."/>
            <person name="Voolstra C.R."/>
        </authorList>
    </citation>
    <scope>NUCLEOTIDE SEQUENCE [LARGE SCALE GENOMIC DNA]</scope>
    <source>
        <strain evidence="5 6">CCMP2467</strain>
    </source>
</reference>